<dbReference type="PANTHER" id="PTHR11461">
    <property type="entry name" value="SERINE PROTEASE INHIBITOR, SERPIN"/>
    <property type="match status" value="1"/>
</dbReference>
<dbReference type="CDD" id="cd00172">
    <property type="entry name" value="serpin"/>
    <property type="match status" value="1"/>
</dbReference>
<dbReference type="GO" id="GO:0005615">
    <property type="term" value="C:extracellular space"/>
    <property type="evidence" value="ECO:0007669"/>
    <property type="project" value="InterPro"/>
</dbReference>
<keyword evidence="5" id="KW-1185">Reference proteome</keyword>
<proteinExistence type="inferred from homology"/>
<dbReference type="Gene3D" id="2.30.39.10">
    <property type="entry name" value="Alpha-1-antitrypsin, domain 1"/>
    <property type="match status" value="1"/>
</dbReference>
<dbReference type="InterPro" id="IPR023795">
    <property type="entry name" value="Serpin_CS"/>
</dbReference>
<evidence type="ECO:0000313" key="4">
    <source>
        <dbReference type="EMBL" id="KAK2175911.1"/>
    </source>
</evidence>
<dbReference type="SMART" id="SM00093">
    <property type="entry name" value="SERPIN"/>
    <property type="match status" value="1"/>
</dbReference>
<feature type="domain" description="Serpin" evidence="3">
    <location>
        <begin position="22"/>
        <end position="388"/>
    </location>
</feature>
<accession>A0AAD9KR07</accession>
<dbReference type="PROSITE" id="PS00284">
    <property type="entry name" value="SERPIN"/>
    <property type="match status" value="1"/>
</dbReference>
<comment type="caution">
    <text evidence="4">The sequence shown here is derived from an EMBL/GenBank/DDBJ whole genome shotgun (WGS) entry which is preliminary data.</text>
</comment>
<dbReference type="FunFam" id="3.30.497.10:FF:000001">
    <property type="entry name" value="Serine protease inhibitor"/>
    <property type="match status" value="1"/>
</dbReference>
<dbReference type="InterPro" id="IPR023796">
    <property type="entry name" value="Serpin_dom"/>
</dbReference>
<dbReference type="GO" id="GO:0004867">
    <property type="term" value="F:serine-type endopeptidase inhibitor activity"/>
    <property type="evidence" value="ECO:0007669"/>
    <property type="project" value="InterPro"/>
</dbReference>
<comment type="similarity">
    <text evidence="1 2">Belongs to the serpin family.</text>
</comment>
<name>A0AAD9KR07_RIDPI</name>
<organism evidence="4 5">
    <name type="scientific">Ridgeia piscesae</name>
    <name type="common">Tubeworm</name>
    <dbReference type="NCBI Taxonomy" id="27915"/>
    <lineage>
        <taxon>Eukaryota</taxon>
        <taxon>Metazoa</taxon>
        <taxon>Spiralia</taxon>
        <taxon>Lophotrochozoa</taxon>
        <taxon>Annelida</taxon>
        <taxon>Polychaeta</taxon>
        <taxon>Sedentaria</taxon>
        <taxon>Canalipalpata</taxon>
        <taxon>Sabellida</taxon>
        <taxon>Siboglinidae</taxon>
        <taxon>Ridgeia</taxon>
    </lineage>
</organism>
<evidence type="ECO:0000256" key="2">
    <source>
        <dbReference type="RuleBase" id="RU000411"/>
    </source>
</evidence>
<evidence type="ECO:0000256" key="1">
    <source>
        <dbReference type="ARBA" id="ARBA00009500"/>
    </source>
</evidence>
<dbReference type="InterPro" id="IPR000215">
    <property type="entry name" value="Serpin_fam"/>
</dbReference>
<dbReference type="Gene3D" id="3.30.497.10">
    <property type="entry name" value="Antithrombin, subunit I, domain 2"/>
    <property type="match status" value="1"/>
</dbReference>
<evidence type="ECO:0000259" key="3">
    <source>
        <dbReference type="SMART" id="SM00093"/>
    </source>
</evidence>
<reference evidence="4" key="1">
    <citation type="journal article" date="2023" name="Mol. Biol. Evol.">
        <title>Third-Generation Sequencing Reveals the Adaptive Role of the Epigenome in Three Deep-Sea Polychaetes.</title>
        <authorList>
            <person name="Perez M."/>
            <person name="Aroh O."/>
            <person name="Sun Y."/>
            <person name="Lan Y."/>
            <person name="Juniper S.K."/>
            <person name="Young C.R."/>
            <person name="Angers B."/>
            <person name="Qian P.Y."/>
        </authorList>
    </citation>
    <scope>NUCLEOTIDE SEQUENCE</scope>
    <source>
        <strain evidence="4">R07B-5</strain>
    </source>
</reference>
<dbReference type="InterPro" id="IPR042178">
    <property type="entry name" value="Serpin_sf_1"/>
</dbReference>
<dbReference type="Proteomes" id="UP001209878">
    <property type="component" value="Unassembled WGS sequence"/>
</dbReference>
<dbReference type="SUPFAM" id="SSF56574">
    <property type="entry name" value="Serpins"/>
    <property type="match status" value="1"/>
</dbReference>
<protein>
    <recommendedName>
        <fullName evidence="3">Serpin domain-containing protein</fullName>
    </recommendedName>
</protein>
<evidence type="ECO:0000313" key="5">
    <source>
        <dbReference type="Proteomes" id="UP001209878"/>
    </source>
</evidence>
<sequence>MASSKPAQSVTNLAAANVSFALDVYRQLSTMTPGDNIFVSPLSISAALAMTYIGARGDTASMMKKVLRLEALSDADLHAAFGEILTALNESNAPYTLRTASRLFVSRQHKFLDDFVAATRRHYGAEAALSDFVGDPDGTRLQINKWVEEQTAEKIKDLLPNGSIDSLTALVLVNAVYFKGDWATKFDSRGTHDSEFIVNAQNTVNVKMMFRHDKYRLCVDSTIDCQILQLPYVSDRLAMVVLLPRQLDGLESLEKNLTADRLQQALRAVSSARPVEVDVSLPKFRLEQTCPLTDVLVALGMGDLFAADKADLSGMDGGRQLYVSSAVHKAFIDVTEEGSEAAAATAITVALMCMPDDPAEFVADHPFLFLIVDNRSGTVLFLGRLARPPVSG</sequence>
<dbReference type="InterPro" id="IPR036186">
    <property type="entry name" value="Serpin_sf"/>
</dbReference>
<dbReference type="InterPro" id="IPR042185">
    <property type="entry name" value="Serpin_sf_2"/>
</dbReference>
<dbReference type="PANTHER" id="PTHR11461:SF211">
    <property type="entry name" value="GH10112P-RELATED"/>
    <property type="match status" value="1"/>
</dbReference>
<dbReference type="Pfam" id="PF00079">
    <property type="entry name" value="Serpin"/>
    <property type="match status" value="1"/>
</dbReference>
<gene>
    <name evidence="4" type="ORF">NP493_698g00017</name>
</gene>
<dbReference type="EMBL" id="JAODUO010000697">
    <property type="protein sequence ID" value="KAK2175911.1"/>
    <property type="molecule type" value="Genomic_DNA"/>
</dbReference>
<dbReference type="AlphaFoldDB" id="A0AAD9KR07"/>